<keyword evidence="1" id="KW-1133">Transmembrane helix</keyword>
<dbReference type="Proteomes" id="UP000198462">
    <property type="component" value="Unassembled WGS sequence"/>
</dbReference>
<dbReference type="InterPro" id="IPR013879">
    <property type="entry name" value="DUF1761"/>
</dbReference>
<keyword evidence="1" id="KW-0472">Membrane</keyword>
<feature type="transmembrane region" description="Helical" evidence="1">
    <location>
        <begin position="54"/>
        <end position="75"/>
    </location>
</feature>
<evidence type="ECO:0008006" key="4">
    <source>
        <dbReference type="Google" id="ProtNLM"/>
    </source>
</evidence>
<evidence type="ECO:0000313" key="3">
    <source>
        <dbReference type="Proteomes" id="UP000198462"/>
    </source>
</evidence>
<evidence type="ECO:0000313" key="2">
    <source>
        <dbReference type="EMBL" id="OWV32524.1"/>
    </source>
</evidence>
<feature type="transmembrane region" description="Helical" evidence="1">
    <location>
        <begin position="12"/>
        <end position="33"/>
    </location>
</feature>
<dbReference type="EMBL" id="NFZT01000001">
    <property type="protein sequence ID" value="OWV32524.1"/>
    <property type="molecule type" value="Genomic_DNA"/>
</dbReference>
<name>A0A219B2X0_9SPHN</name>
<gene>
    <name evidence="2" type="ORF">B5C34_03020</name>
</gene>
<sequence>MDYIFDNLAAILAAAAAAWLFGAVWYGLLGTRWMKAASLQESDIRRPDGSTSKLPFILAFIFEAWMAAVLAGALILAPVEAGGWTVALGTAFILWVGFVLPTQLINHRYTMRPWALTAIDTGHWLGVLLLQAAVLTLIGVSLAP</sequence>
<dbReference type="Pfam" id="PF08570">
    <property type="entry name" value="DUF1761"/>
    <property type="match status" value="1"/>
</dbReference>
<dbReference type="RefSeq" id="WP_088711320.1">
    <property type="nucleotide sequence ID" value="NZ_NFZT01000001.1"/>
</dbReference>
<feature type="transmembrane region" description="Helical" evidence="1">
    <location>
        <begin position="121"/>
        <end position="143"/>
    </location>
</feature>
<keyword evidence="3" id="KW-1185">Reference proteome</keyword>
<dbReference type="AlphaFoldDB" id="A0A219B2X0"/>
<accession>A0A219B2X0</accession>
<feature type="transmembrane region" description="Helical" evidence="1">
    <location>
        <begin position="81"/>
        <end position="100"/>
    </location>
</feature>
<organism evidence="2 3">
    <name type="scientific">Pacificimonas flava</name>
    <dbReference type="NCBI Taxonomy" id="1234595"/>
    <lineage>
        <taxon>Bacteria</taxon>
        <taxon>Pseudomonadati</taxon>
        <taxon>Pseudomonadota</taxon>
        <taxon>Alphaproteobacteria</taxon>
        <taxon>Sphingomonadales</taxon>
        <taxon>Sphingosinicellaceae</taxon>
        <taxon>Pacificimonas</taxon>
    </lineage>
</organism>
<reference evidence="3" key="1">
    <citation type="submission" date="2017-05" db="EMBL/GenBank/DDBJ databases">
        <authorList>
            <person name="Lin X."/>
        </authorList>
    </citation>
    <scope>NUCLEOTIDE SEQUENCE [LARGE SCALE GENOMIC DNA]</scope>
    <source>
        <strain evidence="3">JLT2012</strain>
    </source>
</reference>
<proteinExistence type="predicted"/>
<comment type="caution">
    <text evidence="2">The sequence shown here is derived from an EMBL/GenBank/DDBJ whole genome shotgun (WGS) entry which is preliminary data.</text>
</comment>
<evidence type="ECO:0000256" key="1">
    <source>
        <dbReference type="SAM" id="Phobius"/>
    </source>
</evidence>
<keyword evidence="1" id="KW-0812">Transmembrane</keyword>
<dbReference type="OrthoDB" id="344736at2"/>
<protein>
    <recommendedName>
        <fullName evidence="4">DUF1761 domain-containing protein</fullName>
    </recommendedName>
</protein>